<comment type="caution">
    <text evidence="1">The sequence shown here is derived from an EMBL/GenBank/DDBJ whole genome shotgun (WGS) entry which is preliminary data.</text>
</comment>
<dbReference type="PANTHER" id="PTHR43544:SF12">
    <property type="entry name" value="NAD(P)-BINDING ROSSMANN-FOLD SUPERFAMILY PROTEIN"/>
    <property type="match status" value="1"/>
</dbReference>
<name>A0ABW4JZX3_9HYPH</name>
<protein>
    <submittedName>
        <fullName evidence="1">SDR family oxidoreductase</fullName>
    </submittedName>
</protein>
<keyword evidence="2" id="KW-1185">Reference proteome</keyword>
<dbReference type="Gene3D" id="3.40.50.720">
    <property type="entry name" value="NAD(P)-binding Rossmann-like Domain"/>
    <property type="match status" value="1"/>
</dbReference>
<dbReference type="SUPFAM" id="SSF51735">
    <property type="entry name" value="NAD(P)-binding Rossmann-fold domains"/>
    <property type="match status" value="1"/>
</dbReference>
<accession>A0ABW4JZX3</accession>
<dbReference type="Pfam" id="PF00106">
    <property type="entry name" value="adh_short"/>
    <property type="match status" value="1"/>
</dbReference>
<dbReference type="PRINTS" id="PR00081">
    <property type="entry name" value="GDHRDH"/>
</dbReference>
<organism evidence="1 2">
    <name type="scientific">Roseibium aestuarii</name>
    <dbReference type="NCBI Taxonomy" id="2600299"/>
    <lineage>
        <taxon>Bacteria</taxon>
        <taxon>Pseudomonadati</taxon>
        <taxon>Pseudomonadota</taxon>
        <taxon>Alphaproteobacteria</taxon>
        <taxon>Hyphomicrobiales</taxon>
        <taxon>Stappiaceae</taxon>
        <taxon>Roseibium</taxon>
    </lineage>
</organism>
<dbReference type="InterPro" id="IPR036291">
    <property type="entry name" value="NAD(P)-bd_dom_sf"/>
</dbReference>
<dbReference type="InterPro" id="IPR002347">
    <property type="entry name" value="SDR_fam"/>
</dbReference>
<gene>
    <name evidence="1" type="ORF">ACFSC7_16100</name>
</gene>
<dbReference type="EMBL" id="JBHUFA010000013">
    <property type="protein sequence ID" value="MFD1697042.1"/>
    <property type="molecule type" value="Genomic_DNA"/>
</dbReference>
<dbReference type="Proteomes" id="UP001597327">
    <property type="component" value="Unassembled WGS sequence"/>
</dbReference>
<dbReference type="InterPro" id="IPR051468">
    <property type="entry name" value="Fungal_SecMetab_SDRs"/>
</dbReference>
<sequence>MVAVVIGASGGIGAALFAALEDRLGTGAVIGVSRNGAQGLGSDPFPGLDLEREESIAAFAKSLEQALDGRALSLVINACGALEVSRASRSGAGTTVHGPEKRLKDLEPAYFDALFRINAIGPALLIKHLTPLLRRRARAVMVHLSARVGSISDNALGGWYAYRASKAALNQIVRTASIELKRTHPQLVLAALHPGTVDTGLSGGFQKTGLDVQTPDEAATRLLSVIDGLQPDQTGGFLDHMGRTIPW</sequence>
<dbReference type="PANTHER" id="PTHR43544">
    <property type="entry name" value="SHORT-CHAIN DEHYDROGENASE/REDUCTASE"/>
    <property type="match status" value="1"/>
</dbReference>
<reference evidence="2" key="1">
    <citation type="journal article" date="2019" name="Int. J. Syst. Evol. Microbiol.">
        <title>The Global Catalogue of Microorganisms (GCM) 10K type strain sequencing project: providing services to taxonomists for standard genome sequencing and annotation.</title>
        <authorList>
            <consortium name="The Broad Institute Genomics Platform"/>
            <consortium name="The Broad Institute Genome Sequencing Center for Infectious Disease"/>
            <person name="Wu L."/>
            <person name="Ma J."/>
        </authorList>
    </citation>
    <scope>NUCLEOTIDE SEQUENCE [LARGE SCALE GENOMIC DNA]</scope>
    <source>
        <strain evidence="2">JCM 3369</strain>
    </source>
</reference>
<dbReference type="RefSeq" id="WP_208998914.1">
    <property type="nucleotide sequence ID" value="NZ_JBHUFA010000013.1"/>
</dbReference>
<dbReference type="CDD" id="cd05325">
    <property type="entry name" value="carb_red_sniffer_like_SDR_c"/>
    <property type="match status" value="1"/>
</dbReference>
<proteinExistence type="predicted"/>
<evidence type="ECO:0000313" key="2">
    <source>
        <dbReference type="Proteomes" id="UP001597327"/>
    </source>
</evidence>
<evidence type="ECO:0000313" key="1">
    <source>
        <dbReference type="EMBL" id="MFD1697042.1"/>
    </source>
</evidence>